<dbReference type="EC" id="2.1.1.220" evidence="1"/>
<organism evidence="5 6">
    <name type="scientific">Stereocaulon virgatum</name>
    <dbReference type="NCBI Taxonomy" id="373712"/>
    <lineage>
        <taxon>Eukaryota</taxon>
        <taxon>Fungi</taxon>
        <taxon>Dikarya</taxon>
        <taxon>Ascomycota</taxon>
        <taxon>Pezizomycotina</taxon>
        <taxon>Lecanoromycetes</taxon>
        <taxon>OSLEUM clade</taxon>
        <taxon>Lecanoromycetidae</taxon>
        <taxon>Lecanorales</taxon>
        <taxon>Lecanorineae</taxon>
        <taxon>Stereocaulaceae</taxon>
        <taxon>Stereocaulon</taxon>
    </lineage>
</organism>
<gene>
    <name evidence="5" type="ORF">N7G274_000410</name>
</gene>
<name>A0ABR4ATN7_9LECA</name>
<dbReference type="Proteomes" id="UP001590950">
    <property type="component" value="Unassembled WGS sequence"/>
</dbReference>
<comment type="caution">
    <text evidence="5">The sequence shown here is derived from an EMBL/GenBank/DDBJ whole genome shotgun (WGS) entry which is preliminary data.</text>
</comment>
<evidence type="ECO:0000256" key="3">
    <source>
        <dbReference type="ARBA" id="ARBA00033309"/>
    </source>
</evidence>
<dbReference type="InterPro" id="IPR029063">
    <property type="entry name" value="SAM-dependent_MTases_sf"/>
</dbReference>
<protein>
    <recommendedName>
        <fullName evidence="2">tRNA (adenine(58)-N(1))-methyltransferase catalytic subunit TRM61</fullName>
        <ecNumber evidence="1">2.1.1.220</ecNumber>
    </recommendedName>
    <alternativeName>
        <fullName evidence="3">tRNA(m1A58)-methyltransferase subunit TRM61</fullName>
    </alternativeName>
</protein>
<dbReference type="PROSITE" id="PS51620">
    <property type="entry name" value="SAM_TRM61"/>
    <property type="match status" value="1"/>
</dbReference>
<feature type="region of interest" description="Disordered" evidence="4">
    <location>
        <begin position="353"/>
        <end position="394"/>
    </location>
</feature>
<dbReference type="PANTHER" id="PTHR12133:SF1">
    <property type="entry name" value="TRNA (ADENINE(58)-N(1))-METHYLTRANSFERASE, MITOCHONDRIAL"/>
    <property type="match status" value="1"/>
</dbReference>
<evidence type="ECO:0000313" key="6">
    <source>
        <dbReference type="Proteomes" id="UP001590950"/>
    </source>
</evidence>
<dbReference type="InterPro" id="IPR014816">
    <property type="entry name" value="tRNA_MeTrfase_Gcd14"/>
</dbReference>
<evidence type="ECO:0000256" key="4">
    <source>
        <dbReference type="SAM" id="MobiDB-lite"/>
    </source>
</evidence>
<proteinExistence type="predicted"/>
<dbReference type="Gene3D" id="3.40.50.150">
    <property type="entry name" value="Vaccinia Virus protein VP39"/>
    <property type="match status" value="1"/>
</dbReference>
<keyword evidence="6" id="KW-1185">Reference proteome</keyword>
<sequence>MLLLARHSARVQSSTCMRCCPCVPNRLYSSSDVIQAGDRVLLQKGGRDPILSKVLRHQGWHNLQYGHVKHTDIIGKRTRDTVTTSRGEVYRLYLPTLADYIKMTPRLVTPIYPADASLIVSLLDLHVSPSGSCGGPPSLEILEAGTGHGALTLYLARAIHAANPPLSEEGPASQSQVTEDIEKDSEEMYIKDIAIRKKDSGSSDVSYMHDQDQRRAVIHTIDVSPTYSTHAKRLVHGFRRGMYAKDVEFHVGDVSKWIDKQIIDRRLDSQDKPFLSHIVLDMPAAQQHFAKAAAVLYVHGCLLAFNPSITQIMEIVEMVKHECLPLQLDRVIELGPSMTGGREWDVRSVIPRARQTATTQDESGAVEKMDDGSAEESRDCISSSANAESETKDKGVARTLARQKVCWKMVCRPMVGYKVTGGGFLGVWRKISG</sequence>
<dbReference type="PANTHER" id="PTHR12133">
    <property type="entry name" value="TRNA (ADENINE(58)-N(1))-METHYLTRANSFERASE"/>
    <property type="match status" value="1"/>
</dbReference>
<dbReference type="SUPFAM" id="SSF53335">
    <property type="entry name" value="S-adenosyl-L-methionine-dependent methyltransferases"/>
    <property type="match status" value="1"/>
</dbReference>
<feature type="compositionally biased region" description="Basic and acidic residues" evidence="4">
    <location>
        <begin position="365"/>
        <end position="379"/>
    </location>
</feature>
<accession>A0ABR4ATN7</accession>
<evidence type="ECO:0000256" key="1">
    <source>
        <dbReference type="ARBA" id="ARBA00012796"/>
    </source>
</evidence>
<reference evidence="5 6" key="1">
    <citation type="submission" date="2024-09" db="EMBL/GenBank/DDBJ databases">
        <title>Rethinking Asexuality: The Enigmatic Case of Functional Sexual Genes in Lepraria (Stereocaulaceae).</title>
        <authorList>
            <person name="Doellman M."/>
            <person name="Sun Y."/>
            <person name="Barcenas-Pena A."/>
            <person name="Lumbsch H.T."/>
            <person name="Grewe F."/>
        </authorList>
    </citation>
    <scope>NUCLEOTIDE SEQUENCE [LARGE SCALE GENOMIC DNA]</scope>
    <source>
        <strain evidence="5 6">Mercado 3170</strain>
    </source>
</reference>
<evidence type="ECO:0000313" key="5">
    <source>
        <dbReference type="EMBL" id="KAL2048498.1"/>
    </source>
</evidence>
<evidence type="ECO:0000256" key="2">
    <source>
        <dbReference type="ARBA" id="ARBA00015963"/>
    </source>
</evidence>
<dbReference type="EMBL" id="JBEFKJ010000001">
    <property type="protein sequence ID" value="KAL2048498.1"/>
    <property type="molecule type" value="Genomic_DNA"/>
</dbReference>